<dbReference type="EMBL" id="RCMG01005151">
    <property type="protein sequence ID" value="KAG2792041.1"/>
    <property type="molecule type" value="Genomic_DNA"/>
</dbReference>
<dbReference type="EMBL" id="RCMK01005039">
    <property type="protein sequence ID" value="KAG2870205.1"/>
    <property type="molecule type" value="Genomic_DNA"/>
</dbReference>
<reference evidence="4" key="1">
    <citation type="submission" date="2018-10" db="EMBL/GenBank/DDBJ databases">
        <title>Effector identification in a new, highly contiguous assembly of the strawberry crown rot pathogen Phytophthora cactorum.</title>
        <authorList>
            <person name="Armitage A.D."/>
            <person name="Nellist C.F."/>
            <person name="Bates H."/>
            <person name="Vickerstaff R.J."/>
            <person name="Harrison R.J."/>
        </authorList>
    </citation>
    <scope>NUCLEOTIDE SEQUENCE</scope>
    <source>
        <strain evidence="2">15-7</strain>
        <strain evidence="3">4032</strain>
        <strain evidence="4">4040</strain>
    </source>
</reference>
<protein>
    <submittedName>
        <fullName evidence="4">Uncharacterized protein</fullName>
    </submittedName>
</protein>
<feature type="region of interest" description="Disordered" evidence="1">
    <location>
        <begin position="46"/>
        <end position="82"/>
    </location>
</feature>
<dbReference type="Proteomes" id="UP000736787">
    <property type="component" value="Unassembled WGS sequence"/>
</dbReference>
<organism evidence="4 5">
    <name type="scientific">Phytophthora cactorum</name>
    <dbReference type="NCBI Taxonomy" id="29920"/>
    <lineage>
        <taxon>Eukaryota</taxon>
        <taxon>Sar</taxon>
        <taxon>Stramenopiles</taxon>
        <taxon>Oomycota</taxon>
        <taxon>Peronosporomycetes</taxon>
        <taxon>Peronosporales</taxon>
        <taxon>Peronosporaceae</taxon>
        <taxon>Phytophthora</taxon>
    </lineage>
</organism>
<evidence type="ECO:0000256" key="1">
    <source>
        <dbReference type="SAM" id="MobiDB-lite"/>
    </source>
</evidence>
<accession>A0A8T1A596</accession>
<evidence type="ECO:0000313" key="3">
    <source>
        <dbReference type="EMBL" id="KAG2854267.1"/>
    </source>
</evidence>
<evidence type="ECO:0000313" key="5">
    <source>
        <dbReference type="Proteomes" id="UP000736787"/>
    </source>
</evidence>
<sequence length="113" mass="12780">ERSRHFFGVIERSDDSYSSKDSSARSAHARCYEGSSLTDIGFSSSKCRREGDTGEYNKLSAPGTRRDKSGATRYHRLDDSGTDRPWTTASAYIRQRAAGRGRSRRVFFRQLCT</sequence>
<feature type="non-terminal residue" evidence="4">
    <location>
        <position position="1"/>
    </location>
</feature>
<dbReference type="Proteomes" id="UP000774804">
    <property type="component" value="Unassembled WGS sequence"/>
</dbReference>
<dbReference type="Proteomes" id="UP000735874">
    <property type="component" value="Unassembled WGS sequence"/>
</dbReference>
<evidence type="ECO:0000313" key="4">
    <source>
        <dbReference type="EMBL" id="KAG2870205.1"/>
    </source>
</evidence>
<comment type="caution">
    <text evidence="4">The sequence shown here is derived from an EMBL/GenBank/DDBJ whole genome shotgun (WGS) entry which is preliminary data.</text>
</comment>
<dbReference type="AlphaFoldDB" id="A0A8T1A596"/>
<proteinExistence type="predicted"/>
<gene>
    <name evidence="2" type="ORF">PC113_g25737</name>
    <name evidence="3" type="ORF">PC115_g25931</name>
    <name evidence="4" type="ORF">PC117_g28562</name>
</gene>
<evidence type="ECO:0000313" key="2">
    <source>
        <dbReference type="EMBL" id="KAG2792041.1"/>
    </source>
</evidence>
<feature type="compositionally biased region" description="Basic and acidic residues" evidence="1">
    <location>
        <begin position="64"/>
        <end position="82"/>
    </location>
</feature>
<name>A0A8T1A596_9STRA</name>
<dbReference type="EMBL" id="RCMI01006181">
    <property type="protein sequence ID" value="KAG2854267.1"/>
    <property type="molecule type" value="Genomic_DNA"/>
</dbReference>